<name>K9WY94_9NOST</name>
<dbReference type="Proteomes" id="UP000010475">
    <property type="component" value="Chromosome"/>
</dbReference>
<reference evidence="1 2" key="1">
    <citation type="submission" date="2012-06" db="EMBL/GenBank/DDBJ databases">
        <title>Finished chromosome of genome of Cylindrospermum stagnale PCC 7417.</title>
        <authorList>
            <consortium name="US DOE Joint Genome Institute"/>
            <person name="Gugger M."/>
            <person name="Coursin T."/>
            <person name="Rippka R."/>
            <person name="Tandeau De Marsac N."/>
            <person name="Huntemann M."/>
            <person name="Wei C.-L."/>
            <person name="Han J."/>
            <person name="Detter J.C."/>
            <person name="Han C."/>
            <person name="Tapia R."/>
            <person name="Chen A."/>
            <person name="Kyrpides N."/>
            <person name="Mavromatis K."/>
            <person name="Markowitz V."/>
            <person name="Szeto E."/>
            <person name="Ivanova N."/>
            <person name="Pagani I."/>
            <person name="Pati A."/>
            <person name="Goodwin L."/>
            <person name="Nordberg H.P."/>
            <person name="Cantor M.N."/>
            <person name="Hua S.X."/>
            <person name="Woyke T."/>
            <person name="Kerfeld C.A."/>
        </authorList>
    </citation>
    <scope>NUCLEOTIDE SEQUENCE [LARGE SCALE GENOMIC DNA]</scope>
    <source>
        <strain evidence="1 2">PCC 7417</strain>
    </source>
</reference>
<dbReference type="AlphaFoldDB" id="K9WY94"/>
<accession>K9WY94</accession>
<dbReference type="KEGG" id="csg:Cylst_2570"/>
<dbReference type="eggNOG" id="ENOG5032G73">
    <property type="taxonomic scope" value="Bacteria"/>
</dbReference>
<dbReference type="EMBL" id="CP003642">
    <property type="protein sequence ID" value="AFZ24776.1"/>
    <property type="molecule type" value="Genomic_DNA"/>
</dbReference>
<dbReference type="HOGENOM" id="CLU_1406700_0_0_3"/>
<evidence type="ECO:0000313" key="2">
    <source>
        <dbReference type="Proteomes" id="UP000010475"/>
    </source>
</evidence>
<evidence type="ECO:0000313" key="1">
    <source>
        <dbReference type="EMBL" id="AFZ24776.1"/>
    </source>
</evidence>
<protein>
    <submittedName>
        <fullName evidence="1">Uncharacterized protein</fullName>
    </submittedName>
</protein>
<keyword evidence="2" id="KW-1185">Reference proteome</keyword>
<dbReference type="STRING" id="56107.Cylst_2570"/>
<organism evidence="1 2">
    <name type="scientific">Cylindrospermum stagnale PCC 7417</name>
    <dbReference type="NCBI Taxonomy" id="56107"/>
    <lineage>
        <taxon>Bacteria</taxon>
        <taxon>Bacillati</taxon>
        <taxon>Cyanobacteriota</taxon>
        <taxon>Cyanophyceae</taxon>
        <taxon>Nostocales</taxon>
        <taxon>Nostocaceae</taxon>
        <taxon>Cylindrospermum</taxon>
    </lineage>
</organism>
<gene>
    <name evidence="1" type="ORF">Cylst_2570</name>
</gene>
<sequence>MGKRNAKLDYALKLLRPLTGGTTPDLSDGTPLGFYQAVVSGKKAVEYGTRPQASQPGSLVVYALMPFAEPVATAAKAKVPLSLRAETAVGTANVTAALLNISKGAAETEAAVEVNGFVPAKVTISIRASGDGTPKTSKRTGRRYNDRSTASYTYPFGMKSTALTEGYKALKLAIATAIKGEGRAASFSPEIYR</sequence>
<dbReference type="RefSeq" id="WP_015208030.1">
    <property type="nucleotide sequence ID" value="NC_019757.1"/>
</dbReference>
<proteinExistence type="predicted"/>
<dbReference type="OrthoDB" id="495855at2"/>